<dbReference type="Proteomes" id="UP000260680">
    <property type="component" value="Unassembled WGS sequence"/>
</dbReference>
<name>A0A3E2NGN3_9FIRM</name>
<comment type="caution">
    <text evidence="1">The sequence shown here is derived from an EMBL/GenBank/DDBJ whole genome shotgun (WGS) entry which is preliminary data.</text>
</comment>
<proteinExistence type="predicted"/>
<sequence length="100" mass="11519">MQKEKILSELYHGNINPVEKSVVQGSDYQKAMCRISSLEEKLMAQLDEEQQKLLQDFISAQGELNYISGEERFTDGFRMGARMILEIFEKDGEQFKPIIG</sequence>
<accession>A0A3E2NGN3</accession>
<protein>
    <submittedName>
        <fullName evidence="1">Uncharacterized protein</fullName>
    </submittedName>
</protein>
<dbReference type="OrthoDB" id="2084615at2"/>
<evidence type="ECO:0000313" key="2">
    <source>
        <dbReference type="Proteomes" id="UP000260680"/>
    </source>
</evidence>
<organism evidence="1 2">
    <name type="scientific">Lacrimispora amygdalina</name>
    <dbReference type="NCBI Taxonomy" id="253257"/>
    <lineage>
        <taxon>Bacteria</taxon>
        <taxon>Bacillati</taxon>
        <taxon>Bacillota</taxon>
        <taxon>Clostridia</taxon>
        <taxon>Lachnospirales</taxon>
        <taxon>Lachnospiraceae</taxon>
        <taxon>Lacrimispora</taxon>
    </lineage>
</organism>
<evidence type="ECO:0000313" key="1">
    <source>
        <dbReference type="EMBL" id="RFZ80172.1"/>
    </source>
</evidence>
<reference evidence="1 2" key="1">
    <citation type="submission" date="2018-07" db="EMBL/GenBank/DDBJ databases">
        <title>New species, Clostridium PI-S10-A1B.</title>
        <authorList>
            <person name="Krishna G."/>
            <person name="Summeta K."/>
            <person name="Shikha S."/>
            <person name="Prabhu P.B."/>
            <person name="Suresh K."/>
        </authorList>
    </citation>
    <scope>NUCLEOTIDE SEQUENCE [LARGE SCALE GENOMIC DNA]</scope>
    <source>
        <strain evidence="1 2">PI-S10-A1B</strain>
    </source>
</reference>
<dbReference type="Pfam" id="PF20648">
    <property type="entry name" value="DUF6809"/>
    <property type="match status" value="1"/>
</dbReference>
<gene>
    <name evidence="1" type="ORF">DS742_04155</name>
</gene>
<dbReference type="InterPro" id="IPR049215">
    <property type="entry name" value="DUF6809"/>
</dbReference>
<dbReference type="EMBL" id="QOHO01000013">
    <property type="protein sequence ID" value="RFZ80172.1"/>
    <property type="molecule type" value="Genomic_DNA"/>
</dbReference>
<dbReference type="RefSeq" id="WP_117415763.1">
    <property type="nucleotide sequence ID" value="NZ_QOHO01000013.1"/>
</dbReference>
<dbReference type="AlphaFoldDB" id="A0A3E2NGN3"/>